<protein>
    <submittedName>
        <fullName evidence="5">Uncharacterized protein</fullName>
    </submittedName>
</protein>
<dbReference type="PANTHER" id="PTHR24366:SF96">
    <property type="entry name" value="LEUCINE RICH REPEAT CONTAINING 53"/>
    <property type="match status" value="1"/>
</dbReference>
<comment type="caution">
    <text evidence="5">The sequence shown here is derived from an EMBL/GenBank/DDBJ whole genome shotgun (WGS) entry which is preliminary data.</text>
</comment>
<evidence type="ECO:0000256" key="1">
    <source>
        <dbReference type="ARBA" id="ARBA00022614"/>
    </source>
</evidence>
<dbReference type="EMBL" id="CAJNOE010000214">
    <property type="protein sequence ID" value="CAF1054916.1"/>
    <property type="molecule type" value="Genomic_DNA"/>
</dbReference>
<keyword evidence="3" id="KW-0472">Membrane</keyword>
<keyword evidence="2" id="KW-0677">Repeat</keyword>
<sequence length="355" mass="41021">MYKVYQHFLLLFCFLFTLTNSSTSFSCIKNTPCQCLLDKHSFTIINCSYSLPDLPILNSNISRNITKIAAQNALSHWPLQLCKYLNIQTLDLSGSHFAFQTIDFLCLSKLISLNLSHSQIEKIPNFLQIPLKYLQILDLSNNQIEILNGSLFRLLNNLQILYLQNNPLKQIDYFGHILSLSNLKFMNLTTSSINVTMKKSLTTNEWIYLAHKWKNSNKSLTIHTNIISLQSIFPKTDQFQLIPLDSMKIIFRILSNSIFRNINSISKCNCIQLRNYQRVFSFSNNNPNLSLLYQSSTCSMPNGILHVSLFDRRTLTDLQCYPLGRLINQNLCSLLNPHLFIYIILLYLIIIKKMG</sequence>
<keyword evidence="4" id="KW-0732">Signal</keyword>
<feature type="transmembrane region" description="Helical" evidence="3">
    <location>
        <begin position="334"/>
        <end position="351"/>
    </location>
</feature>
<name>A0A814KSX9_9BILA</name>
<dbReference type="PROSITE" id="PS51450">
    <property type="entry name" value="LRR"/>
    <property type="match status" value="3"/>
</dbReference>
<evidence type="ECO:0000256" key="3">
    <source>
        <dbReference type="SAM" id="Phobius"/>
    </source>
</evidence>
<dbReference type="Proteomes" id="UP000663860">
    <property type="component" value="Unassembled WGS sequence"/>
</dbReference>
<dbReference type="InterPro" id="IPR003591">
    <property type="entry name" value="Leu-rich_rpt_typical-subtyp"/>
</dbReference>
<evidence type="ECO:0000256" key="2">
    <source>
        <dbReference type="ARBA" id="ARBA00022737"/>
    </source>
</evidence>
<dbReference type="PROSITE" id="PS51257">
    <property type="entry name" value="PROKAR_LIPOPROTEIN"/>
    <property type="match status" value="1"/>
</dbReference>
<keyword evidence="3" id="KW-1133">Transmembrane helix</keyword>
<dbReference type="SMART" id="SM00369">
    <property type="entry name" value="LRR_TYP"/>
    <property type="match status" value="3"/>
</dbReference>
<evidence type="ECO:0000313" key="6">
    <source>
        <dbReference type="Proteomes" id="UP000663860"/>
    </source>
</evidence>
<keyword evidence="1" id="KW-0433">Leucine-rich repeat</keyword>
<gene>
    <name evidence="5" type="ORF">IZO911_LOCUS20541</name>
</gene>
<dbReference type="SUPFAM" id="SSF52058">
    <property type="entry name" value="L domain-like"/>
    <property type="match status" value="1"/>
</dbReference>
<dbReference type="AlphaFoldDB" id="A0A814KSX9"/>
<feature type="chain" id="PRO_5032672827" evidence="4">
    <location>
        <begin position="22"/>
        <end position="355"/>
    </location>
</feature>
<feature type="signal peptide" evidence="4">
    <location>
        <begin position="1"/>
        <end position="21"/>
    </location>
</feature>
<proteinExistence type="predicted"/>
<keyword evidence="3" id="KW-0812">Transmembrane</keyword>
<dbReference type="Pfam" id="PF13855">
    <property type="entry name" value="LRR_8"/>
    <property type="match status" value="1"/>
</dbReference>
<organism evidence="5 6">
    <name type="scientific">Adineta steineri</name>
    <dbReference type="NCBI Taxonomy" id="433720"/>
    <lineage>
        <taxon>Eukaryota</taxon>
        <taxon>Metazoa</taxon>
        <taxon>Spiralia</taxon>
        <taxon>Gnathifera</taxon>
        <taxon>Rotifera</taxon>
        <taxon>Eurotatoria</taxon>
        <taxon>Bdelloidea</taxon>
        <taxon>Adinetida</taxon>
        <taxon>Adinetidae</taxon>
        <taxon>Adineta</taxon>
    </lineage>
</organism>
<accession>A0A814KSX9</accession>
<dbReference type="InterPro" id="IPR032675">
    <property type="entry name" value="LRR_dom_sf"/>
</dbReference>
<dbReference type="Gene3D" id="3.80.10.10">
    <property type="entry name" value="Ribonuclease Inhibitor"/>
    <property type="match status" value="1"/>
</dbReference>
<reference evidence="5" key="1">
    <citation type="submission" date="2021-02" db="EMBL/GenBank/DDBJ databases">
        <authorList>
            <person name="Nowell W R."/>
        </authorList>
    </citation>
    <scope>NUCLEOTIDE SEQUENCE</scope>
</reference>
<dbReference type="InterPro" id="IPR001611">
    <property type="entry name" value="Leu-rich_rpt"/>
</dbReference>
<evidence type="ECO:0000256" key="4">
    <source>
        <dbReference type="SAM" id="SignalP"/>
    </source>
</evidence>
<evidence type="ECO:0000313" key="5">
    <source>
        <dbReference type="EMBL" id="CAF1054916.1"/>
    </source>
</evidence>
<dbReference type="PANTHER" id="PTHR24366">
    <property type="entry name" value="IG(IMMUNOGLOBULIN) AND LRR(LEUCINE RICH REPEAT) DOMAINS"/>
    <property type="match status" value="1"/>
</dbReference>